<feature type="transmembrane region" description="Helical" evidence="5">
    <location>
        <begin position="182"/>
        <end position="206"/>
    </location>
</feature>
<dbReference type="InterPro" id="IPR000276">
    <property type="entry name" value="GPCR_Rhodpsn"/>
</dbReference>
<dbReference type="PROSITE" id="PS50262">
    <property type="entry name" value="G_PROTEIN_RECEP_F1_2"/>
    <property type="match status" value="1"/>
</dbReference>
<feature type="transmembrane region" description="Helical" evidence="5">
    <location>
        <begin position="280"/>
        <end position="303"/>
    </location>
</feature>
<evidence type="ECO:0000313" key="9">
    <source>
        <dbReference type="Proteomes" id="UP000663891"/>
    </source>
</evidence>
<dbReference type="InterPro" id="IPR052954">
    <property type="entry name" value="GPCR-Ligand_Int"/>
</dbReference>
<reference evidence="7" key="1">
    <citation type="submission" date="2021-02" db="EMBL/GenBank/DDBJ databases">
        <authorList>
            <person name="Nowell W R."/>
        </authorList>
    </citation>
    <scope>NUCLEOTIDE SEQUENCE</scope>
</reference>
<dbReference type="PANTHER" id="PTHR46641">
    <property type="entry name" value="FMRFAMIDE RECEPTOR-RELATED"/>
    <property type="match status" value="1"/>
</dbReference>
<organism evidence="7 9">
    <name type="scientific">Adineta steineri</name>
    <dbReference type="NCBI Taxonomy" id="433720"/>
    <lineage>
        <taxon>Eukaryota</taxon>
        <taxon>Metazoa</taxon>
        <taxon>Spiralia</taxon>
        <taxon>Gnathifera</taxon>
        <taxon>Rotifera</taxon>
        <taxon>Eurotatoria</taxon>
        <taxon>Bdelloidea</taxon>
        <taxon>Adinetida</taxon>
        <taxon>Adinetidae</taxon>
        <taxon>Adineta</taxon>
    </lineage>
</organism>
<feature type="transmembrane region" description="Helical" evidence="5">
    <location>
        <begin position="55"/>
        <end position="83"/>
    </location>
</feature>
<evidence type="ECO:0000313" key="8">
    <source>
        <dbReference type="EMBL" id="CAF3747856.1"/>
    </source>
</evidence>
<feature type="transmembrane region" description="Helical" evidence="5">
    <location>
        <begin position="233"/>
        <end position="260"/>
    </location>
</feature>
<dbReference type="Pfam" id="PF00001">
    <property type="entry name" value="7tm_1"/>
    <property type="match status" value="1"/>
</dbReference>
<feature type="transmembrane region" description="Helical" evidence="5">
    <location>
        <begin position="23"/>
        <end position="43"/>
    </location>
</feature>
<dbReference type="EMBL" id="CAJNON010000046">
    <property type="protein sequence ID" value="CAF0862946.1"/>
    <property type="molecule type" value="Genomic_DNA"/>
</dbReference>
<dbReference type="Proteomes" id="UP000663891">
    <property type="component" value="Unassembled WGS sequence"/>
</dbReference>
<keyword evidence="3 5" id="KW-1133">Transmembrane helix</keyword>
<dbReference type="Gene3D" id="1.20.1070.10">
    <property type="entry name" value="Rhodopsin 7-helix transmembrane proteins"/>
    <property type="match status" value="1"/>
</dbReference>
<proteinExistence type="predicted"/>
<dbReference type="GO" id="GO:0016020">
    <property type="term" value="C:membrane"/>
    <property type="evidence" value="ECO:0007669"/>
    <property type="project" value="UniProtKB-SubCell"/>
</dbReference>
<dbReference type="AlphaFoldDB" id="A0A813WZU8"/>
<feature type="transmembrane region" description="Helical" evidence="5">
    <location>
        <begin position="95"/>
        <end position="116"/>
    </location>
</feature>
<comment type="subcellular location">
    <subcellularLocation>
        <location evidence="1">Membrane</location>
    </subcellularLocation>
</comment>
<dbReference type="Proteomes" id="UP000663881">
    <property type="component" value="Unassembled WGS sequence"/>
</dbReference>
<dbReference type="GO" id="GO:0004930">
    <property type="term" value="F:G protein-coupled receptor activity"/>
    <property type="evidence" value="ECO:0007669"/>
    <property type="project" value="InterPro"/>
</dbReference>
<keyword evidence="2 5" id="KW-0812">Transmembrane</keyword>
<dbReference type="SUPFAM" id="SSF81321">
    <property type="entry name" value="Family A G protein-coupled receptor-like"/>
    <property type="match status" value="1"/>
</dbReference>
<feature type="transmembrane region" description="Helical" evidence="5">
    <location>
        <begin position="136"/>
        <end position="157"/>
    </location>
</feature>
<comment type="caution">
    <text evidence="7">The sequence shown here is derived from an EMBL/GenBank/DDBJ whole genome shotgun (WGS) entry which is preliminary data.</text>
</comment>
<evidence type="ECO:0000256" key="3">
    <source>
        <dbReference type="ARBA" id="ARBA00022989"/>
    </source>
</evidence>
<evidence type="ECO:0000259" key="6">
    <source>
        <dbReference type="PROSITE" id="PS50262"/>
    </source>
</evidence>
<evidence type="ECO:0000313" key="7">
    <source>
        <dbReference type="EMBL" id="CAF0862946.1"/>
    </source>
</evidence>
<evidence type="ECO:0000256" key="1">
    <source>
        <dbReference type="ARBA" id="ARBA00004370"/>
    </source>
</evidence>
<name>A0A813WZU8_9BILA</name>
<evidence type="ECO:0000256" key="4">
    <source>
        <dbReference type="ARBA" id="ARBA00023136"/>
    </source>
</evidence>
<evidence type="ECO:0000256" key="5">
    <source>
        <dbReference type="SAM" id="Phobius"/>
    </source>
</evidence>
<protein>
    <recommendedName>
        <fullName evidence="6">G-protein coupled receptors family 1 profile domain-containing protein</fullName>
    </recommendedName>
</protein>
<dbReference type="InterPro" id="IPR017452">
    <property type="entry name" value="GPCR_Rhodpsn_7TM"/>
</dbReference>
<accession>A0A813WZU8</accession>
<evidence type="ECO:0000256" key="2">
    <source>
        <dbReference type="ARBA" id="ARBA00022692"/>
    </source>
</evidence>
<gene>
    <name evidence="8" type="ORF">OKA104_LOCUS15503</name>
    <name evidence="7" type="ORF">VCS650_LOCUS7296</name>
</gene>
<feature type="domain" description="G-protein coupled receptors family 1 profile" evidence="6">
    <location>
        <begin position="35"/>
        <end position="296"/>
    </location>
</feature>
<dbReference type="OrthoDB" id="10018669at2759"/>
<dbReference type="CDD" id="cd00637">
    <property type="entry name" value="7tm_classA_rhodopsin-like"/>
    <property type="match status" value="1"/>
</dbReference>
<dbReference type="EMBL" id="CAJOAY010000854">
    <property type="protein sequence ID" value="CAF3747856.1"/>
    <property type="molecule type" value="Genomic_DNA"/>
</dbReference>
<keyword evidence="4 5" id="KW-0472">Membrane</keyword>
<sequence>MNSSMNDYSIGILNKITIYSNRYVFPIAYVVGNIGNILSLIIFSRKSWKKNVCVFYFKFLLVLSLIYINPALLGSFFITGLNINLQNSYVILCKLLYYVSFVIAMLSPTVLILASIDRLLISSQNVDTRLYSSKRLAYFSISISTIFWCIFFIHILIKVNIQEYYPSVFICYYDLSTSYLKFINYSISTCNVVFCVLMIILSIFTFKNIHHIRTNPNQQRQQIRTMNKKDFQLLRCLFVQDIAYISCSFCSTIYNVYAAVIMDQKQTLLVQAIDSFSSNLFSSVYKINNALMIFIFIGVSKAFRQEVKRLFYRIFGKKLTPLREEDIKQQNSVELNVVASNTVV</sequence>